<gene>
    <name evidence="9 12" type="primary">cysC</name>
    <name evidence="12" type="ORF">IC621_17045</name>
</gene>
<evidence type="ECO:0000256" key="6">
    <source>
        <dbReference type="ARBA" id="ARBA00022741"/>
    </source>
</evidence>
<feature type="active site" description="Phosphoserine intermediate" evidence="9">
    <location>
        <position position="112"/>
    </location>
</feature>
<keyword evidence="5 9" id="KW-0808">Transferase</keyword>
<comment type="similarity">
    <text evidence="4 9 10">Belongs to the APS kinase family.</text>
</comment>
<evidence type="ECO:0000256" key="1">
    <source>
        <dbReference type="ARBA" id="ARBA00001823"/>
    </source>
</evidence>
<feature type="domain" description="APS kinase" evidence="11">
    <location>
        <begin position="30"/>
        <end position="180"/>
    </location>
</feature>
<dbReference type="HAMAP" id="MF_00065">
    <property type="entry name" value="Adenylyl_sulf_kinase"/>
    <property type="match status" value="1"/>
</dbReference>
<proteinExistence type="inferred from homology"/>
<dbReference type="EC" id="2.7.1.25" evidence="9 10"/>
<dbReference type="NCBIfam" id="NF003013">
    <property type="entry name" value="PRK03846.1"/>
    <property type="match status" value="1"/>
</dbReference>
<evidence type="ECO:0000256" key="2">
    <source>
        <dbReference type="ARBA" id="ARBA00002632"/>
    </source>
</evidence>
<dbReference type="PANTHER" id="PTHR11055:SF1">
    <property type="entry name" value="PAPS SYNTHETASE, ISOFORM D"/>
    <property type="match status" value="1"/>
</dbReference>
<dbReference type="CDD" id="cd02027">
    <property type="entry name" value="APSK"/>
    <property type="match status" value="1"/>
</dbReference>
<dbReference type="Pfam" id="PF01583">
    <property type="entry name" value="APS_kinase"/>
    <property type="match status" value="1"/>
</dbReference>
<protein>
    <recommendedName>
        <fullName evidence="9 10">Adenylyl-sulfate kinase</fullName>
        <ecNumber evidence="9 10">2.7.1.25</ecNumber>
    </recommendedName>
    <alternativeName>
        <fullName evidence="9">APS kinase</fullName>
    </alternativeName>
    <alternativeName>
        <fullName evidence="9">ATP adenosine-5'-phosphosulfate 3'-phosphotransferase</fullName>
    </alternativeName>
    <alternativeName>
        <fullName evidence="9">Adenosine-5'-phosphosulfate kinase</fullName>
    </alternativeName>
</protein>
<evidence type="ECO:0000256" key="7">
    <source>
        <dbReference type="ARBA" id="ARBA00022777"/>
    </source>
</evidence>
<comment type="function">
    <text evidence="2 9 10">Catalyzes the synthesis of activated sulfate.</text>
</comment>
<evidence type="ECO:0000256" key="10">
    <source>
        <dbReference type="RuleBase" id="RU004347"/>
    </source>
</evidence>
<evidence type="ECO:0000256" key="5">
    <source>
        <dbReference type="ARBA" id="ARBA00022679"/>
    </source>
</evidence>
<dbReference type="FunFam" id="3.40.50.300:FF:000212">
    <property type="entry name" value="Adenylyl-sulfate kinase"/>
    <property type="match status" value="1"/>
</dbReference>
<dbReference type="InterPro" id="IPR002891">
    <property type="entry name" value="APS"/>
</dbReference>
<evidence type="ECO:0000256" key="9">
    <source>
        <dbReference type="HAMAP-Rule" id="MF_00065"/>
    </source>
</evidence>
<dbReference type="Gene3D" id="3.40.50.300">
    <property type="entry name" value="P-loop containing nucleotide triphosphate hydrolases"/>
    <property type="match status" value="1"/>
</dbReference>
<comment type="catalytic activity">
    <reaction evidence="1 9 10">
        <text>adenosine 5'-phosphosulfate + ATP = 3'-phosphoadenylyl sulfate + ADP + H(+)</text>
        <dbReference type="Rhea" id="RHEA:24152"/>
        <dbReference type="ChEBI" id="CHEBI:15378"/>
        <dbReference type="ChEBI" id="CHEBI:30616"/>
        <dbReference type="ChEBI" id="CHEBI:58243"/>
        <dbReference type="ChEBI" id="CHEBI:58339"/>
        <dbReference type="ChEBI" id="CHEBI:456216"/>
        <dbReference type="EC" id="2.7.1.25"/>
    </reaction>
</comment>
<dbReference type="GO" id="GO:0070814">
    <property type="term" value="P:hydrogen sulfide biosynthetic process"/>
    <property type="evidence" value="ECO:0007669"/>
    <property type="project" value="UniProtKB-UniRule"/>
</dbReference>
<evidence type="ECO:0000256" key="8">
    <source>
        <dbReference type="ARBA" id="ARBA00022840"/>
    </source>
</evidence>
<dbReference type="GO" id="GO:0000103">
    <property type="term" value="P:sulfate assimilation"/>
    <property type="evidence" value="ECO:0007669"/>
    <property type="project" value="UniProtKB-UniRule"/>
</dbReference>
<dbReference type="PANTHER" id="PTHR11055">
    <property type="entry name" value="BIFUNCTIONAL 3'-PHOSPHOADENOSINE 5'-PHOSPHOSULFATE SYNTHASE"/>
    <property type="match status" value="1"/>
</dbReference>
<evidence type="ECO:0000313" key="13">
    <source>
        <dbReference type="Proteomes" id="UP000626844"/>
    </source>
</evidence>
<comment type="caution">
    <text evidence="12">The sequence shown here is derived from an EMBL/GenBank/DDBJ whole genome shotgun (WGS) entry which is preliminary data.</text>
</comment>
<keyword evidence="6 9" id="KW-0547">Nucleotide-binding</keyword>
<keyword evidence="8 9" id="KW-0067">ATP-binding</keyword>
<evidence type="ECO:0000256" key="4">
    <source>
        <dbReference type="ARBA" id="ARBA00007008"/>
    </source>
</evidence>
<dbReference type="InterPro" id="IPR027417">
    <property type="entry name" value="P-loop_NTPase"/>
</dbReference>
<dbReference type="SUPFAM" id="SSF52540">
    <property type="entry name" value="P-loop containing nucleoside triphosphate hydrolases"/>
    <property type="match status" value="1"/>
</dbReference>
<organism evidence="12 13">
    <name type="scientific">Metabacillus arenae</name>
    <dbReference type="NCBI Taxonomy" id="2771434"/>
    <lineage>
        <taxon>Bacteria</taxon>
        <taxon>Bacillati</taxon>
        <taxon>Bacillota</taxon>
        <taxon>Bacilli</taxon>
        <taxon>Bacillales</taxon>
        <taxon>Bacillaceae</taxon>
        <taxon>Metabacillus</taxon>
    </lineage>
</organism>
<sequence length="209" mass="24074">MNNNDGPDTNIIWHRSSIRKEDRQKQNGHKSVMIWFTGLSGSGKSTISNALQHELFKKKINVYLLDGDNLRHGINRNLTFTAKDRQENIRRTAEIGKLFVDAGIVVLAALISPFEKERLNARALYEPNEFIEVYVKCSIKECEMRDPKGLYKKVRKGEIKQFTGIDQPYEEPQNPEIIIDTTKLSIEDSVKTIADYLFNKVHIIPNTRE</sequence>
<dbReference type="GO" id="GO:0004020">
    <property type="term" value="F:adenylylsulfate kinase activity"/>
    <property type="evidence" value="ECO:0007669"/>
    <property type="project" value="UniProtKB-UniRule"/>
</dbReference>
<name>A0A926NL28_9BACI</name>
<dbReference type="InterPro" id="IPR059117">
    <property type="entry name" value="APS_kinase_dom"/>
</dbReference>
<evidence type="ECO:0000259" key="11">
    <source>
        <dbReference type="Pfam" id="PF01583"/>
    </source>
</evidence>
<dbReference type="GO" id="GO:0005524">
    <property type="term" value="F:ATP binding"/>
    <property type="evidence" value="ECO:0007669"/>
    <property type="project" value="UniProtKB-UniRule"/>
</dbReference>
<evidence type="ECO:0000256" key="3">
    <source>
        <dbReference type="ARBA" id="ARBA00004806"/>
    </source>
</evidence>
<accession>A0A926NL28</accession>
<reference evidence="12" key="1">
    <citation type="submission" date="2020-09" db="EMBL/GenBank/DDBJ databases">
        <title>A novel bacterium of genus Bacillus, isolated from South China Sea.</title>
        <authorList>
            <person name="Huang H."/>
            <person name="Mo K."/>
            <person name="Hu Y."/>
        </authorList>
    </citation>
    <scope>NUCLEOTIDE SEQUENCE</scope>
    <source>
        <strain evidence="12">IB182487</strain>
    </source>
</reference>
<feature type="binding site" evidence="9">
    <location>
        <begin position="38"/>
        <end position="45"/>
    </location>
    <ligand>
        <name>ATP</name>
        <dbReference type="ChEBI" id="CHEBI:30616"/>
    </ligand>
</feature>
<dbReference type="AlphaFoldDB" id="A0A926NL28"/>
<keyword evidence="7 9" id="KW-0418">Kinase</keyword>
<comment type="pathway">
    <text evidence="3 9 10">Sulfur metabolism; hydrogen sulfide biosynthesis; sulfite from sulfate: step 2/3.</text>
</comment>
<keyword evidence="9" id="KW-0597">Phosphoprotein</keyword>
<dbReference type="EMBL" id="JACXAI010000023">
    <property type="protein sequence ID" value="MBD1381938.1"/>
    <property type="molecule type" value="Genomic_DNA"/>
</dbReference>
<dbReference type="RefSeq" id="WP_191159641.1">
    <property type="nucleotide sequence ID" value="NZ_JACXAI010000023.1"/>
</dbReference>
<evidence type="ECO:0000313" key="12">
    <source>
        <dbReference type="EMBL" id="MBD1381938.1"/>
    </source>
</evidence>
<dbReference type="NCBIfam" id="TIGR00455">
    <property type="entry name" value="apsK"/>
    <property type="match status" value="1"/>
</dbReference>
<dbReference type="Proteomes" id="UP000626844">
    <property type="component" value="Unassembled WGS sequence"/>
</dbReference>
<keyword evidence="13" id="KW-1185">Reference proteome</keyword>